<keyword evidence="2" id="KW-0560">Oxidoreductase</keyword>
<evidence type="ECO:0000313" key="2">
    <source>
        <dbReference type="EMBL" id="MFH5207089.1"/>
    </source>
</evidence>
<dbReference type="InterPro" id="IPR007138">
    <property type="entry name" value="ABM_dom"/>
</dbReference>
<dbReference type="EC" id="1.-.-.-" evidence="2"/>
<evidence type="ECO:0000259" key="1">
    <source>
        <dbReference type="PROSITE" id="PS51725"/>
    </source>
</evidence>
<dbReference type="SUPFAM" id="SSF54909">
    <property type="entry name" value="Dimeric alpha+beta barrel"/>
    <property type="match status" value="1"/>
</dbReference>
<dbReference type="InterPro" id="IPR011008">
    <property type="entry name" value="Dimeric_a/b-barrel"/>
</dbReference>
<reference evidence="2 3" key="1">
    <citation type="submission" date="2024-10" db="EMBL/GenBank/DDBJ databases">
        <authorList>
            <person name="Riesco R."/>
        </authorList>
    </citation>
    <scope>NUCLEOTIDE SEQUENCE [LARGE SCALE GENOMIC DNA]</scope>
    <source>
        <strain evidence="2 3">NCIMB 15449</strain>
    </source>
</reference>
<dbReference type="PROSITE" id="PS51725">
    <property type="entry name" value="ABM"/>
    <property type="match status" value="1"/>
</dbReference>
<keyword evidence="2" id="KW-0503">Monooxygenase</keyword>
<proteinExistence type="predicted"/>
<dbReference type="Gene3D" id="3.30.70.100">
    <property type="match status" value="1"/>
</dbReference>
<dbReference type="Proteomes" id="UP001609175">
    <property type="component" value="Unassembled WGS sequence"/>
</dbReference>
<sequence>MIIVAGHITVEPTQRASYLEGCVIIVEQAREADGCLDIAISADLVDPGRINIYERWTSQQTLDTFRRTGPGSDQGEAMLSVSVEEYDIAEVRPLFGKGTT</sequence>
<dbReference type="RefSeq" id="WP_395112525.1">
    <property type="nucleotide sequence ID" value="NZ_JBIMSO010000005.1"/>
</dbReference>
<accession>A0ABW7JKC1</accession>
<protein>
    <submittedName>
        <fullName evidence="2">Quinol monooxygenase</fullName>
        <ecNumber evidence="2">1.-.-.-</ecNumber>
    </submittedName>
</protein>
<dbReference type="Pfam" id="PF03992">
    <property type="entry name" value="ABM"/>
    <property type="match status" value="1"/>
</dbReference>
<gene>
    <name evidence="2" type="ORF">ACHIPZ_02465</name>
</gene>
<feature type="domain" description="ABM" evidence="1">
    <location>
        <begin position="2"/>
        <end position="91"/>
    </location>
</feature>
<dbReference type="GO" id="GO:0004497">
    <property type="term" value="F:monooxygenase activity"/>
    <property type="evidence" value="ECO:0007669"/>
    <property type="project" value="UniProtKB-KW"/>
</dbReference>
<name>A0ABW7JKC1_9NOCA</name>
<comment type="caution">
    <text evidence="2">The sequence shown here is derived from an EMBL/GenBank/DDBJ whole genome shotgun (WGS) entry which is preliminary data.</text>
</comment>
<dbReference type="EMBL" id="JBIMSO010000005">
    <property type="protein sequence ID" value="MFH5207089.1"/>
    <property type="molecule type" value="Genomic_DNA"/>
</dbReference>
<organism evidence="2 3">
    <name type="scientific">Antrihabitans spumae</name>
    <dbReference type="NCBI Taxonomy" id="3373370"/>
    <lineage>
        <taxon>Bacteria</taxon>
        <taxon>Bacillati</taxon>
        <taxon>Actinomycetota</taxon>
        <taxon>Actinomycetes</taxon>
        <taxon>Mycobacteriales</taxon>
        <taxon>Nocardiaceae</taxon>
        <taxon>Antrihabitans</taxon>
    </lineage>
</organism>
<evidence type="ECO:0000313" key="3">
    <source>
        <dbReference type="Proteomes" id="UP001609175"/>
    </source>
</evidence>